<protein>
    <submittedName>
        <fullName evidence="4">Exopolyphosphatase</fullName>
    </submittedName>
</protein>
<accession>A0A511RG57</accession>
<organism evidence="4 5">
    <name type="scientific">Oceanithermus desulfurans NBRC 100063</name>
    <dbReference type="NCBI Taxonomy" id="1227550"/>
    <lineage>
        <taxon>Bacteria</taxon>
        <taxon>Thermotogati</taxon>
        <taxon>Deinococcota</taxon>
        <taxon>Deinococci</taxon>
        <taxon>Thermales</taxon>
        <taxon>Thermaceae</taxon>
        <taxon>Oceanithermus</taxon>
    </lineage>
</organism>
<dbReference type="CDD" id="cd24052">
    <property type="entry name" value="ASKHA_NBD_HpPPX-GppA-like"/>
    <property type="match status" value="1"/>
</dbReference>
<dbReference type="InterPro" id="IPR030673">
    <property type="entry name" value="PyroPPase_GppA_Ppx"/>
</dbReference>
<evidence type="ECO:0000259" key="2">
    <source>
        <dbReference type="Pfam" id="PF02541"/>
    </source>
</evidence>
<dbReference type="RefSeq" id="WP_147144772.1">
    <property type="nucleotide sequence ID" value="NZ_BJXN01000001.1"/>
</dbReference>
<dbReference type="EMBL" id="BJXN01000001">
    <property type="protein sequence ID" value="GEM88633.1"/>
    <property type="molecule type" value="Genomic_DNA"/>
</dbReference>
<evidence type="ECO:0000259" key="3">
    <source>
        <dbReference type="Pfam" id="PF21447"/>
    </source>
</evidence>
<dbReference type="Pfam" id="PF21447">
    <property type="entry name" value="Ppx-GppA_III"/>
    <property type="match status" value="1"/>
</dbReference>
<dbReference type="Gene3D" id="3.30.420.40">
    <property type="match status" value="1"/>
</dbReference>
<dbReference type="Gene3D" id="1.10.3210.10">
    <property type="entry name" value="Hypothetical protein af1432"/>
    <property type="match status" value="1"/>
</dbReference>
<comment type="caution">
    <text evidence="4">The sequence shown here is derived from an EMBL/GenBank/DDBJ whole genome shotgun (WGS) entry which is preliminary data.</text>
</comment>
<keyword evidence="1" id="KW-0378">Hydrolase</keyword>
<dbReference type="InterPro" id="IPR050273">
    <property type="entry name" value="GppA/Ppx_hydrolase"/>
</dbReference>
<evidence type="ECO:0000256" key="1">
    <source>
        <dbReference type="ARBA" id="ARBA00022801"/>
    </source>
</evidence>
<dbReference type="PANTHER" id="PTHR30005:SF0">
    <property type="entry name" value="RETROGRADE REGULATION PROTEIN 2"/>
    <property type="match status" value="1"/>
</dbReference>
<evidence type="ECO:0000313" key="4">
    <source>
        <dbReference type="EMBL" id="GEM88633.1"/>
    </source>
</evidence>
<dbReference type="GO" id="GO:0016462">
    <property type="term" value="F:pyrophosphatase activity"/>
    <property type="evidence" value="ECO:0007669"/>
    <property type="project" value="TreeGrafter"/>
</dbReference>
<dbReference type="Gene3D" id="3.30.420.150">
    <property type="entry name" value="Exopolyphosphatase. Domain 2"/>
    <property type="match status" value="1"/>
</dbReference>
<reference evidence="4 5" key="1">
    <citation type="submission" date="2019-07" db="EMBL/GenBank/DDBJ databases">
        <title>Whole genome shotgun sequence of Oceanithermus desulfurans NBRC 100063.</title>
        <authorList>
            <person name="Hosoyama A."/>
            <person name="Uohara A."/>
            <person name="Ohji S."/>
            <person name="Ichikawa N."/>
        </authorList>
    </citation>
    <scope>NUCLEOTIDE SEQUENCE [LARGE SCALE GENOMIC DNA]</scope>
    <source>
        <strain evidence="4 5">NBRC 100063</strain>
    </source>
</reference>
<dbReference type="PIRSF" id="PIRSF001267">
    <property type="entry name" value="Pyrophosphatase_GppA_Ppx"/>
    <property type="match status" value="1"/>
</dbReference>
<dbReference type="InterPro" id="IPR003695">
    <property type="entry name" value="Ppx_GppA_N"/>
</dbReference>
<sequence length="499" mass="54585">MERVGIVDLGSGTARLVVYAYEPGHHYRLVDELREPVRLGQGLATTGRIAPEAAWRALGFLAAVQDYARATGLERIDAFATSAVRSAANAQELLEPARRMGIGLRVLSGTEEARYGVLAVAAGFDFEDAWVVDLGGGSAQLSRMRGRGFAGGAAYPLGAVRLSERFLAHDPPKPREVEALAAEVRGWLQDVVGELRARPLPLVAMGGTVRNLARAVQRARRYPLERLHGYFLSAADLDELSERLLGLRAAQRRRVPGLSPDRADVIVAGALVYRTLLQEAALPGLWISGLGVREGAFFRHFLPPPHRPACVRELHLASLEARFPQPAAHTQSVRDLAARLFAALAPRFRLGEGDARLLDAAARLHDVGLAIDFYDHHKHGAYLVLQHTLAGWSHREQALLALLVRYHRKGRPRPGALAAVLEPGDAERLVRLAAILRLAEHLERGRSGRVRRLEVEVGADTVTLRVGGPENPWVEVWEAQKDGALFERAFGLRLAVQSL</sequence>
<gene>
    <name evidence="4" type="ORF">ODE01S_00670</name>
</gene>
<dbReference type="Proteomes" id="UP000321827">
    <property type="component" value="Unassembled WGS sequence"/>
</dbReference>
<evidence type="ECO:0000313" key="5">
    <source>
        <dbReference type="Proteomes" id="UP000321827"/>
    </source>
</evidence>
<dbReference type="SUPFAM" id="SSF109604">
    <property type="entry name" value="HD-domain/PDEase-like"/>
    <property type="match status" value="1"/>
</dbReference>
<dbReference type="AlphaFoldDB" id="A0A511RG57"/>
<dbReference type="InterPro" id="IPR048950">
    <property type="entry name" value="Ppx_GppA_C"/>
</dbReference>
<dbReference type="OrthoDB" id="9807195at2"/>
<dbReference type="PANTHER" id="PTHR30005">
    <property type="entry name" value="EXOPOLYPHOSPHATASE"/>
    <property type="match status" value="1"/>
</dbReference>
<proteinExistence type="predicted"/>
<dbReference type="InterPro" id="IPR043129">
    <property type="entry name" value="ATPase_NBD"/>
</dbReference>
<dbReference type="Pfam" id="PF02541">
    <property type="entry name" value="Ppx-GppA"/>
    <property type="match status" value="1"/>
</dbReference>
<name>A0A511RG57_9DEIN</name>
<feature type="domain" description="Ppx/GppA phosphatase C-terminal" evidence="3">
    <location>
        <begin position="311"/>
        <end position="465"/>
    </location>
</feature>
<dbReference type="SUPFAM" id="SSF53067">
    <property type="entry name" value="Actin-like ATPase domain"/>
    <property type="match status" value="2"/>
</dbReference>
<feature type="domain" description="Ppx/GppA phosphatase N-terminal" evidence="2">
    <location>
        <begin position="18"/>
        <end position="300"/>
    </location>
</feature>